<dbReference type="Proteomes" id="UP000324351">
    <property type="component" value="Unassembled WGS sequence"/>
</dbReference>
<accession>A0A5B1M1V3</accession>
<protein>
    <submittedName>
        <fullName evidence="1">Uncharacterized protein</fullName>
    </submittedName>
</protein>
<evidence type="ECO:0000313" key="1">
    <source>
        <dbReference type="EMBL" id="KAA1426902.1"/>
    </source>
</evidence>
<evidence type="ECO:0000313" key="2">
    <source>
        <dbReference type="Proteomes" id="UP000324351"/>
    </source>
</evidence>
<dbReference type="EMBL" id="VUJW01000005">
    <property type="protein sequence ID" value="KAA1426902.1"/>
    <property type="molecule type" value="Genomic_DNA"/>
</dbReference>
<keyword evidence="2" id="KW-1185">Reference proteome</keyword>
<name>A0A5B1M1V3_9ACTN</name>
<reference evidence="1 2" key="1">
    <citation type="submission" date="2019-09" db="EMBL/GenBank/DDBJ databases">
        <title>Nocardioides panacisoli sp. nov., isolated from the soil of a ginseng field.</title>
        <authorList>
            <person name="Cho C."/>
        </authorList>
    </citation>
    <scope>NUCLEOTIDE SEQUENCE [LARGE SCALE GENOMIC DNA]</scope>
    <source>
        <strain evidence="1 2">BN140041</strain>
    </source>
</reference>
<organism evidence="1 2">
    <name type="scientific">Nocardioides antri</name>
    <dbReference type="NCBI Taxonomy" id="2607659"/>
    <lineage>
        <taxon>Bacteria</taxon>
        <taxon>Bacillati</taxon>
        <taxon>Actinomycetota</taxon>
        <taxon>Actinomycetes</taxon>
        <taxon>Propionibacteriales</taxon>
        <taxon>Nocardioidaceae</taxon>
        <taxon>Nocardioides</taxon>
    </lineage>
</organism>
<gene>
    <name evidence="1" type="ORF">F0U47_12025</name>
</gene>
<dbReference type="Pfam" id="PF20320">
    <property type="entry name" value="DUF6615"/>
    <property type="match status" value="1"/>
</dbReference>
<sequence>MDDRDAKDLGWVEETVTDVAIGEGMPFVKPVQFNRTQEGIVGADWLWWWLDSASGECFGALIQAKRVKRGGTKWIVDVRHGLDSVGDDPDASKSQYRKLLDTAEQLEVPAIYAFYTGGLVFRRDLGCLHPGTPKGCISCRRMAITLLSAFLVRSAWEPDAVADVVFSDGVPLEDLADPAIPTAPVDDLNLPQIPPGELRNFLLEEQAGPRDVAKRIFAAVAHARRGQFSLAVAEPLALPAARVFSEVPQDTGHFPGPYFEQVLRGLRAEAPAYVLDLLADEPPPEELTRLVAGVVLVTY</sequence>
<proteinExistence type="predicted"/>
<comment type="caution">
    <text evidence="1">The sequence shown here is derived from an EMBL/GenBank/DDBJ whole genome shotgun (WGS) entry which is preliminary data.</text>
</comment>
<dbReference type="InterPro" id="IPR046723">
    <property type="entry name" value="DUF6615"/>
</dbReference>
<dbReference type="AlphaFoldDB" id="A0A5B1M1V3"/>
<reference evidence="1 2" key="2">
    <citation type="submission" date="2019-09" db="EMBL/GenBank/DDBJ databases">
        <authorList>
            <person name="Jin C."/>
        </authorList>
    </citation>
    <scope>NUCLEOTIDE SEQUENCE [LARGE SCALE GENOMIC DNA]</scope>
    <source>
        <strain evidence="1 2">BN140041</strain>
    </source>
</reference>